<name>A0AA35VQZ5_LACSI</name>
<protein>
    <submittedName>
        <fullName evidence="2">Uncharacterized protein</fullName>
    </submittedName>
</protein>
<keyword evidence="3" id="KW-1185">Reference proteome</keyword>
<dbReference type="EMBL" id="OX465078">
    <property type="protein sequence ID" value="CAI9271195.1"/>
    <property type="molecule type" value="Genomic_DNA"/>
</dbReference>
<sequence length="240" mass="26341">MADSLLSSITTFHTTKIIVIDPSKYSFIGSIPIVVFACVSYASNVIQEYKKLPSSGPSELTPAMICSIEEANKPAKRGKKPKTQKEKKLKKLARRLILQSYSDSDSKYVPPGNKPTTPTESESKSSDEEASFRGDTPPRSPTLEVHVRSPVPSSPHVTIPISLPPTVKLSIQSLLGVAASNASRVTNSITKLEEAFAAKKQNFVHLRQYIQKDNVALLSSLNERLTKLQDDLTMENSLMD</sequence>
<evidence type="ECO:0000256" key="1">
    <source>
        <dbReference type="SAM" id="MobiDB-lite"/>
    </source>
</evidence>
<evidence type="ECO:0000313" key="3">
    <source>
        <dbReference type="Proteomes" id="UP001177003"/>
    </source>
</evidence>
<proteinExistence type="predicted"/>
<dbReference type="AlphaFoldDB" id="A0AA35VQZ5"/>
<organism evidence="2 3">
    <name type="scientific">Lactuca saligna</name>
    <name type="common">Willowleaf lettuce</name>
    <dbReference type="NCBI Taxonomy" id="75948"/>
    <lineage>
        <taxon>Eukaryota</taxon>
        <taxon>Viridiplantae</taxon>
        <taxon>Streptophyta</taxon>
        <taxon>Embryophyta</taxon>
        <taxon>Tracheophyta</taxon>
        <taxon>Spermatophyta</taxon>
        <taxon>Magnoliopsida</taxon>
        <taxon>eudicotyledons</taxon>
        <taxon>Gunneridae</taxon>
        <taxon>Pentapetalae</taxon>
        <taxon>asterids</taxon>
        <taxon>campanulids</taxon>
        <taxon>Asterales</taxon>
        <taxon>Asteraceae</taxon>
        <taxon>Cichorioideae</taxon>
        <taxon>Cichorieae</taxon>
        <taxon>Lactucinae</taxon>
        <taxon>Lactuca</taxon>
    </lineage>
</organism>
<reference evidence="2" key="1">
    <citation type="submission" date="2023-04" db="EMBL/GenBank/DDBJ databases">
        <authorList>
            <person name="Vijverberg K."/>
            <person name="Xiong W."/>
            <person name="Schranz E."/>
        </authorList>
    </citation>
    <scope>NUCLEOTIDE SEQUENCE</scope>
</reference>
<feature type="region of interest" description="Disordered" evidence="1">
    <location>
        <begin position="103"/>
        <end position="154"/>
    </location>
</feature>
<feature type="compositionally biased region" description="Basic and acidic residues" evidence="1">
    <location>
        <begin position="121"/>
        <end position="132"/>
    </location>
</feature>
<evidence type="ECO:0000313" key="2">
    <source>
        <dbReference type="EMBL" id="CAI9271195.1"/>
    </source>
</evidence>
<dbReference type="Proteomes" id="UP001177003">
    <property type="component" value="Chromosome 2"/>
</dbReference>
<gene>
    <name evidence="2" type="ORF">LSALG_LOCUS11472</name>
</gene>
<accession>A0AA35VQZ5</accession>